<protein>
    <submittedName>
        <fullName evidence="7">O-antigen/teichoic acid export membrane protein</fullName>
    </submittedName>
</protein>
<keyword evidence="3 6" id="KW-0812">Transmembrane</keyword>
<dbReference type="PANTHER" id="PTHR30250">
    <property type="entry name" value="PST FAMILY PREDICTED COLANIC ACID TRANSPORTER"/>
    <property type="match status" value="1"/>
</dbReference>
<dbReference type="InterPro" id="IPR050833">
    <property type="entry name" value="Poly_Biosynth_Transport"/>
</dbReference>
<evidence type="ECO:0000256" key="1">
    <source>
        <dbReference type="ARBA" id="ARBA00004651"/>
    </source>
</evidence>
<dbReference type="AlphaFoldDB" id="A0A562W7U4"/>
<proteinExistence type="predicted"/>
<feature type="transmembrane region" description="Helical" evidence="6">
    <location>
        <begin position="392"/>
        <end position="415"/>
    </location>
</feature>
<comment type="caution">
    <text evidence="7">The sequence shown here is derived from an EMBL/GenBank/DDBJ whole genome shotgun (WGS) entry which is preliminary data.</text>
</comment>
<keyword evidence="8" id="KW-1185">Reference proteome</keyword>
<evidence type="ECO:0000256" key="5">
    <source>
        <dbReference type="ARBA" id="ARBA00023136"/>
    </source>
</evidence>
<comment type="subcellular location">
    <subcellularLocation>
        <location evidence="1">Cell membrane</location>
        <topology evidence="1">Multi-pass membrane protein</topology>
    </subcellularLocation>
</comment>
<reference evidence="7 8" key="1">
    <citation type="submission" date="2019-07" db="EMBL/GenBank/DDBJ databases">
        <title>Genomic Encyclopedia of Archaeal and Bacterial Type Strains, Phase II (KMG-II): from individual species to whole genera.</title>
        <authorList>
            <person name="Goeker M."/>
        </authorList>
    </citation>
    <scope>NUCLEOTIDE SEQUENCE [LARGE SCALE GENOMIC DNA]</scope>
    <source>
        <strain evidence="7 8">ATCC BAA-1139</strain>
    </source>
</reference>
<feature type="transmembrane region" description="Helical" evidence="6">
    <location>
        <begin position="335"/>
        <end position="355"/>
    </location>
</feature>
<evidence type="ECO:0000313" key="7">
    <source>
        <dbReference type="EMBL" id="TWJ26349.1"/>
    </source>
</evidence>
<accession>A0A562W7U4</accession>
<dbReference type="Pfam" id="PF01943">
    <property type="entry name" value="Polysacc_synt"/>
    <property type="match status" value="1"/>
</dbReference>
<feature type="transmembrane region" description="Helical" evidence="6">
    <location>
        <begin position="116"/>
        <end position="138"/>
    </location>
</feature>
<dbReference type="InterPro" id="IPR002797">
    <property type="entry name" value="Polysacc_synth"/>
</dbReference>
<evidence type="ECO:0000256" key="6">
    <source>
        <dbReference type="SAM" id="Phobius"/>
    </source>
</evidence>
<keyword evidence="2" id="KW-1003">Cell membrane</keyword>
<keyword evidence="5 6" id="KW-0472">Membrane</keyword>
<evidence type="ECO:0000256" key="4">
    <source>
        <dbReference type="ARBA" id="ARBA00022989"/>
    </source>
</evidence>
<feature type="transmembrane region" description="Helical" evidence="6">
    <location>
        <begin position="367"/>
        <end position="386"/>
    </location>
</feature>
<dbReference type="PANTHER" id="PTHR30250:SF26">
    <property type="entry name" value="PSMA PROTEIN"/>
    <property type="match status" value="1"/>
</dbReference>
<dbReference type="GO" id="GO:0005886">
    <property type="term" value="C:plasma membrane"/>
    <property type="evidence" value="ECO:0007669"/>
    <property type="project" value="UniProtKB-SubCell"/>
</dbReference>
<organism evidence="7 8">
    <name type="scientific">Geobacter argillaceus</name>
    <dbReference type="NCBI Taxonomy" id="345631"/>
    <lineage>
        <taxon>Bacteria</taxon>
        <taxon>Pseudomonadati</taxon>
        <taxon>Thermodesulfobacteriota</taxon>
        <taxon>Desulfuromonadia</taxon>
        <taxon>Geobacterales</taxon>
        <taxon>Geobacteraceae</taxon>
        <taxon>Geobacter</taxon>
    </lineage>
</organism>
<name>A0A562W7U4_9BACT</name>
<feature type="transmembrane region" description="Helical" evidence="6">
    <location>
        <begin position="7"/>
        <end position="29"/>
    </location>
</feature>
<evidence type="ECO:0000256" key="2">
    <source>
        <dbReference type="ARBA" id="ARBA00022475"/>
    </source>
</evidence>
<dbReference type="EMBL" id="VLLN01000005">
    <property type="protein sequence ID" value="TWJ26349.1"/>
    <property type="molecule type" value="Genomic_DNA"/>
</dbReference>
<dbReference type="Proteomes" id="UP000319449">
    <property type="component" value="Unassembled WGS sequence"/>
</dbReference>
<feature type="transmembrane region" description="Helical" evidence="6">
    <location>
        <begin position="299"/>
        <end position="323"/>
    </location>
</feature>
<feature type="transmembrane region" description="Helical" evidence="6">
    <location>
        <begin position="35"/>
        <end position="53"/>
    </location>
</feature>
<evidence type="ECO:0000313" key="8">
    <source>
        <dbReference type="Proteomes" id="UP000319449"/>
    </source>
</evidence>
<feature type="transmembrane region" description="Helical" evidence="6">
    <location>
        <begin position="256"/>
        <end position="279"/>
    </location>
</feature>
<evidence type="ECO:0000256" key="3">
    <source>
        <dbReference type="ARBA" id="ARBA00022692"/>
    </source>
</evidence>
<keyword evidence="4 6" id="KW-1133">Transmembrane helix</keyword>
<sequence length="425" mass="46681">MSVRRDVFANYLGMIVTALGPMLALPWYLNALGTKQWGLVGFISTIIAVLGMFDAGMGQALIREVAHEKANTSSTATLVIGFERLYWGLSLIAGIAVAVLAKPISTNWLNLGDLPVKLGLVTIYGAALLFTVQFPGVLYRSVLLGLQKHVQLNTLITISGVLRHLGGVLVVTKWPFLEVLVCWQIFVAACDTLARAVLSWKVLGIKRSNIFFCWQEIAPTIKTAFKMSGAVLLGVLTVQLDKIILSRMVTIEQFGYYVIASSLALGALQLVYPITQVALPRIVELINKPDLLHQFNIRLIAIFVMLAISGAVIFVLFGDWLLFRWLRNQDVVSAVYLPLSILLAGTAMNAIYTVGYMNWVARGQVKIISMVNALALLFSLSLIPYLVSVYGIVGAAAAWSIINLIGMIVSILYLIRRYECFSLNL</sequence>
<gene>
    <name evidence="7" type="ORF">JN12_01055</name>
</gene>
<feature type="transmembrane region" description="Helical" evidence="6">
    <location>
        <begin position="85"/>
        <end position="104"/>
    </location>
</feature>